<accession>A0ABD3H205</accession>
<dbReference type="EMBL" id="JBJQOH010000006">
    <property type="protein sequence ID" value="KAL3685563.1"/>
    <property type="molecule type" value="Genomic_DNA"/>
</dbReference>
<dbReference type="Gene3D" id="3.40.50.10750">
    <property type="entry name" value="Isocitrate/Isopropylmalate dehydrogenase-like"/>
    <property type="match status" value="1"/>
</dbReference>
<protein>
    <recommendedName>
        <fullName evidence="3">Phosphate acetyl/butaryl transferase domain-containing protein</fullName>
    </recommendedName>
</protein>
<dbReference type="InterPro" id="IPR042112">
    <property type="entry name" value="P_AcTrfase_dom2"/>
</dbReference>
<dbReference type="PANTHER" id="PTHR43356:SF3">
    <property type="entry name" value="PHOSPHATE ACETYLTRANSFERASE"/>
    <property type="match status" value="1"/>
</dbReference>
<evidence type="ECO:0000256" key="2">
    <source>
        <dbReference type="ARBA" id="ARBA00023315"/>
    </source>
</evidence>
<reference evidence="4 5" key="1">
    <citation type="submission" date="2024-09" db="EMBL/GenBank/DDBJ databases">
        <title>Chromosome-scale assembly of Riccia sorocarpa.</title>
        <authorList>
            <person name="Paukszto L."/>
        </authorList>
    </citation>
    <scope>NUCLEOTIDE SEQUENCE [LARGE SCALE GENOMIC DNA]</scope>
    <source>
        <strain evidence="4">LP-2024</strain>
        <tissue evidence="4">Aerial parts of the thallus</tissue>
    </source>
</reference>
<sequence>MLSIYRSSYSKVTDATEIAKKKRPDLLIEGSAAVNPETAKTKLKGKDSPVAGKIHSSLSHINCAWFLDDEVRAVALGLLQGLKKPVNDLSRGCTVHVTDIVTTIALTAVQGIKQEEQLIRRFHAGGRVY</sequence>
<proteinExistence type="predicted"/>
<name>A0ABD3H205_9MARC</name>
<keyword evidence="2" id="KW-0012">Acyltransferase</keyword>
<dbReference type="InterPro" id="IPR050500">
    <property type="entry name" value="Phos_Acetyltrans/Butyryltrans"/>
</dbReference>
<evidence type="ECO:0000259" key="3">
    <source>
        <dbReference type="Pfam" id="PF01515"/>
    </source>
</evidence>
<dbReference type="AlphaFoldDB" id="A0ABD3H205"/>
<dbReference type="GO" id="GO:0016746">
    <property type="term" value="F:acyltransferase activity"/>
    <property type="evidence" value="ECO:0007669"/>
    <property type="project" value="UniProtKB-KW"/>
</dbReference>
<feature type="domain" description="Phosphate acetyl/butaryl transferase" evidence="3">
    <location>
        <begin position="7"/>
        <end position="108"/>
    </location>
</feature>
<dbReference type="Pfam" id="PF01515">
    <property type="entry name" value="PTA_PTB"/>
    <property type="match status" value="1"/>
</dbReference>
<keyword evidence="5" id="KW-1185">Reference proteome</keyword>
<evidence type="ECO:0000256" key="1">
    <source>
        <dbReference type="ARBA" id="ARBA00022679"/>
    </source>
</evidence>
<dbReference type="SUPFAM" id="SSF53659">
    <property type="entry name" value="Isocitrate/Isopropylmalate dehydrogenase-like"/>
    <property type="match status" value="1"/>
</dbReference>
<dbReference type="InterPro" id="IPR042113">
    <property type="entry name" value="P_AcTrfase_dom1"/>
</dbReference>
<comment type="caution">
    <text evidence="4">The sequence shown here is derived from an EMBL/GenBank/DDBJ whole genome shotgun (WGS) entry which is preliminary data.</text>
</comment>
<keyword evidence="1" id="KW-0808">Transferase</keyword>
<dbReference type="InterPro" id="IPR002505">
    <property type="entry name" value="PTA_PTB"/>
</dbReference>
<gene>
    <name evidence="4" type="ORF">R1sor_003585</name>
</gene>
<dbReference type="PANTHER" id="PTHR43356">
    <property type="entry name" value="PHOSPHATE ACETYLTRANSFERASE"/>
    <property type="match status" value="1"/>
</dbReference>
<organism evidence="4 5">
    <name type="scientific">Riccia sorocarpa</name>
    <dbReference type="NCBI Taxonomy" id="122646"/>
    <lineage>
        <taxon>Eukaryota</taxon>
        <taxon>Viridiplantae</taxon>
        <taxon>Streptophyta</taxon>
        <taxon>Embryophyta</taxon>
        <taxon>Marchantiophyta</taxon>
        <taxon>Marchantiopsida</taxon>
        <taxon>Marchantiidae</taxon>
        <taxon>Marchantiales</taxon>
        <taxon>Ricciaceae</taxon>
        <taxon>Riccia</taxon>
    </lineage>
</organism>
<evidence type="ECO:0000313" key="4">
    <source>
        <dbReference type="EMBL" id="KAL3685563.1"/>
    </source>
</evidence>
<dbReference type="Proteomes" id="UP001633002">
    <property type="component" value="Unassembled WGS sequence"/>
</dbReference>
<dbReference type="Gene3D" id="3.40.50.10950">
    <property type="match status" value="1"/>
</dbReference>
<evidence type="ECO:0000313" key="5">
    <source>
        <dbReference type="Proteomes" id="UP001633002"/>
    </source>
</evidence>